<name>A0AA86T4L9_9BACT</name>
<gene>
    <name evidence="2" type="ORF">DNFV4_02419</name>
</gene>
<dbReference type="KEGG" id="nti:DNFV4_02419"/>
<proteinExistence type="predicted"/>
<dbReference type="Proteomes" id="UP001179121">
    <property type="component" value="Chromosome"/>
</dbReference>
<keyword evidence="1" id="KW-1133">Transmembrane helix</keyword>
<accession>A0AA86T4L9</accession>
<keyword evidence="3" id="KW-1185">Reference proteome</keyword>
<keyword evidence="1" id="KW-0812">Transmembrane</keyword>
<dbReference type="EMBL" id="OX365700">
    <property type="protein sequence ID" value="CAI4031995.1"/>
    <property type="molecule type" value="Genomic_DNA"/>
</dbReference>
<sequence length="133" mass="14800">MGRVPFLIGVGLIWGLLVAGEWFRVTGSNFGAIGFEDMRSVLFWASTSMAGAVVVGMIGWFIVWIFRSYEGLERRPCAKRMTLLVTGIAACMMFLIRFLSPTTIAGYLVPTLSIILVSVVFYLAGTKHWLGRW</sequence>
<evidence type="ECO:0000313" key="2">
    <source>
        <dbReference type="EMBL" id="CAI4031995.1"/>
    </source>
</evidence>
<dbReference type="AlphaFoldDB" id="A0AA86T4L9"/>
<feature type="transmembrane region" description="Helical" evidence="1">
    <location>
        <begin position="78"/>
        <end position="98"/>
    </location>
</feature>
<feature type="transmembrane region" description="Helical" evidence="1">
    <location>
        <begin position="104"/>
        <end position="124"/>
    </location>
</feature>
<keyword evidence="1" id="KW-0472">Membrane</keyword>
<evidence type="ECO:0000256" key="1">
    <source>
        <dbReference type="SAM" id="Phobius"/>
    </source>
</evidence>
<protein>
    <submittedName>
        <fullName evidence="2">Uncharacterized protein</fullName>
    </submittedName>
</protein>
<evidence type="ECO:0000313" key="3">
    <source>
        <dbReference type="Proteomes" id="UP001179121"/>
    </source>
</evidence>
<feature type="transmembrane region" description="Helical" evidence="1">
    <location>
        <begin position="43"/>
        <end position="66"/>
    </location>
</feature>
<organism evidence="2 3">
    <name type="scientific">Nitrospira tepida</name>
    <dbReference type="NCBI Taxonomy" id="2973512"/>
    <lineage>
        <taxon>Bacteria</taxon>
        <taxon>Pseudomonadati</taxon>
        <taxon>Nitrospirota</taxon>
        <taxon>Nitrospiria</taxon>
        <taxon>Nitrospirales</taxon>
        <taxon>Nitrospiraceae</taxon>
        <taxon>Nitrospira</taxon>
    </lineage>
</organism>
<reference evidence="2" key="1">
    <citation type="submission" date="2022-10" db="EMBL/GenBank/DDBJ databases">
        <authorList>
            <person name="Koch H."/>
        </authorList>
    </citation>
    <scope>NUCLEOTIDE SEQUENCE</scope>
    <source>
        <strain evidence="2">DNF</strain>
    </source>
</reference>